<evidence type="ECO:0000256" key="1">
    <source>
        <dbReference type="ARBA" id="ARBA00006987"/>
    </source>
</evidence>
<dbReference type="Gene3D" id="3.40.190.150">
    <property type="entry name" value="Bordetella uptake gene, domain 1"/>
    <property type="match status" value="1"/>
</dbReference>
<dbReference type="EMBL" id="JAGIZB010000016">
    <property type="protein sequence ID" value="MBP0446414.1"/>
    <property type="molecule type" value="Genomic_DNA"/>
</dbReference>
<dbReference type="PANTHER" id="PTHR42928">
    <property type="entry name" value="TRICARBOXYLATE-BINDING PROTEIN"/>
    <property type="match status" value="1"/>
</dbReference>
<dbReference type="InterPro" id="IPR006311">
    <property type="entry name" value="TAT_signal"/>
</dbReference>
<dbReference type="Pfam" id="PF03401">
    <property type="entry name" value="TctC"/>
    <property type="match status" value="1"/>
</dbReference>
<protein>
    <submittedName>
        <fullName evidence="2">Tripartite tricarboxylate transporter substrate binding protein</fullName>
    </submittedName>
</protein>
<dbReference type="Gene3D" id="3.40.190.10">
    <property type="entry name" value="Periplasmic binding protein-like II"/>
    <property type="match status" value="1"/>
</dbReference>
<evidence type="ECO:0000313" key="2">
    <source>
        <dbReference type="EMBL" id="MBP0446414.1"/>
    </source>
</evidence>
<dbReference type="SUPFAM" id="SSF53850">
    <property type="entry name" value="Periplasmic binding protein-like II"/>
    <property type="match status" value="1"/>
</dbReference>
<reference evidence="2 3" key="1">
    <citation type="submission" date="2021-03" db="EMBL/GenBank/DDBJ databases">
        <authorList>
            <person name="So Y."/>
        </authorList>
    </citation>
    <scope>NUCLEOTIDE SEQUENCE [LARGE SCALE GENOMIC DNA]</scope>
    <source>
        <strain evidence="2 3">SSH11</strain>
    </source>
</reference>
<comment type="caution">
    <text evidence="2">The sequence shown here is derived from an EMBL/GenBank/DDBJ whole genome shotgun (WGS) entry which is preliminary data.</text>
</comment>
<dbReference type="CDD" id="cd07012">
    <property type="entry name" value="PBP2_Bug_TTT"/>
    <property type="match status" value="1"/>
</dbReference>
<organism evidence="2 3">
    <name type="scientific">Pararoseomonas baculiformis</name>
    <dbReference type="NCBI Taxonomy" id="2820812"/>
    <lineage>
        <taxon>Bacteria</taxon>
        <taxon>Pseudomonadati</taxon>
        <taxon>Pseudomonadota</taxon>
        <taxon>Alphaproteobacteria</taxon>
        <taxon>Acetobacterales</taxon>
        <taxon>Acetobacteraceae</taxon>
        <taxon>Pararoseomonas</taxon>
    </lineage>
</organism>
<dbReference type="Proteomes" id="UP000681594">
    <property type="component" value="Unassembled WGS sequence"/>
</dbReference>
<dbReference type="InterPro" id="IPR042100">
    <property type="entry name" value="Bug_dom1"/>
</dbReference>
<dbReference type="PANTHER" id="PTHR42928:SF5">
    <property type="entry name" value="BLR1237 PROTEIN"/>
    <property type="match status" value="1"/>
</dbReference>
<accession>A0ABS4AHB0</accession>
<name>A0ABS4AHB0_9PROT</name>
<evidence type="ECO:0000313" key="3">
    <source>
        <dbReference type="Proteomes" id="UP000681594"/>
    </source>
</evidence>
<sequence length="326" mass="36360">MNESRGVSRRGALGLAALGLAAPRLARAQGRYPDRPIRFIVPWPPGSSLDALFRSMFDVVRRDLGQQVVLENRPGARGLLGAQALLNARPDGYTIAQHHLSILRQPFLTKQQSWDPVNDFTYILQVSGFLFGVVVRSDSPYRTWRDLTAAAKAKPGMLTFSTSGVATSNHIAMEDILAREGVEMTHVPFRGAQEGVTALLGRQIDCVADAQAWRPNVEAGEFRLLCVWTKDRLPAFPDAPTLRELGHDMVVTSPYGVTGPKGMDPAVVETLHQSFRKGLFDENTQAVMRRWEMPLEYLGPQDYLRFARERVSYEQEMVAKLKLSID</sequence>
<dbReference type="PROSITE" id="PS51318">
    <property type="entry name" value="TAT"/>
    <property type="match status" value="1"/>
</dbReference>
<gene>
    <name evidence="2" type="ORF">J8J14_16690</name>
</gene>
<dbReference type="InterPro" id="IPR005064">
    <property type="entry name" value="BUG"/>
</dbReference>
<comment type="similarity">
    <text evidence="1">Belongs to the UPF0065 (bug) family.</text>
</comment>
<keyword evidence="3" id="KW-1185">Reference proteome</keyword>
<dbReference type="PIRSF" id="PIRSF017082">
    <property type="entry name" value="YflP"/>
    <property type="match status" value="1"/>
</dbReference>
<proteinExistence type="inferred from homology"/>